<evidence type="ECO:0000256" key="10">
    <source>
        <dbReference type="ARBA" id="ARBA00049556"/>
    </source>
</evidence>
<comment type="catalytic activity">
    <reaction evidence="10">
        <text>a (3S)-3-hydroxyacyl-CoA + NAD(+) = a 3-oxoacyl-CoA + NADH + H(+)</text>
        <dbReference type="Rhea" id="RHEA:22432"/>
        <dbReference type="ChEBI" id="CHEBI:15378"/>
        <dbReference type="ChEBI" id="CHEBI:57318"/>
        <dbReference type="ChEBI" id="CHEBI:57540"/>
        <dbReference type="ChEBI" id="CHEBI:57945"/>
        <dbReference type="ChEBI" id="CHEBI:90726"/>
        <dbReference type="EC" id="1.1.1.35"/>
    </reaction>
</comment>
<dbReference type="Gene3D" id="1.10.1040.50">
    <property type="match status" value="1"/>
</dbReference>
<dbReference type="InterPro" id="IPR050136">
    <property type="entry name" value="FA_oxidation_alpha_subunit"/>
</dbReference>
<keyword evidence="6" id="KW-0520">NAD</keyword>
<dbReference type="SUPFAM" id="SSF51735">
    <property type="entry name" value="NAD(P)-binding Rossmann-fold domains"/>
    <property type="match status" value="1"/>
</dbReference>
<dbReference type="SUPFAM" id="SSF52096">
    <property type="entry name" value="ClpP/crotonase"/>
    <property type="match status" value="1"/>
</dbReference>
<evidence type="ECO:0000256" key="4">
    <source>
        <dbReference type="ARBA" id="ARBA00022963"/>
    </source>
</evidence>
<dbReference type="SUPFAM" id="SSF48179">
    <property type="entry name" value="6-phosphogluconate dehydrogenase C-terminal domain-like"/>
    <property type="match status" value="2"/>
</dbReference>
<dbReference type="GO" id="GO:0016509">
    <property type="term" value="F:long-chain (3S)-3-hydroxyacyl-CoA dehydrogenase (NAD+) activity"/>
    <property type="evidence" value="ECO:0007669"/>
    <property type="project" value="TreeGrafter"/>
</dbReference>
<dbReference type="Pfam" id="PF00725">
    <property type="entry name" value="3HCDH"/>
    <property type="match status" value="1"/>
</dbReference>
<dbReference type="Gene3D" id="3.40.50.720">
    <property type="entry name" value="NAD(P)-binding Rossmann-like Domain"/>
    <property type="match status" value="1"/>
</dbReference>
<dbReference type="EMBL" id="CACVAQ010000485">
    <property type="protein sequence ID" value="CAA6829378.1"/>
    <property type="molecule type" value="Genomic_DNA"/>
</dbReference>
<dbReference type="InterPro" id="IPR006176">
    <property type="entry name" value="3-OHacyl-CoA_DH_NAD-bd"/>
</dbReference>
<keyword evidence="8 13" id="KW-0456">Lyase</keyword>
<feature type="domain" description="3-hydroxyacyl-CoA dehydrogenase NAD binding" evidence="12">
    <location>
        <begin position="322"/>
        <end position="500"/>
    </location>
</feature>
<keyword evidence="4" id="KW-0442">Lipid degradation</keyword>
<dbReference type="Pfam" id="PF02737">
    <property type="entry name" value="3HCDH_N"/>
    <property type="match status" value="1"/>
</dbReference>
<evidence type="ECO:0000256" key="2">
    <source>
        <dbReference type="ARBA" id="ARBA00007005"/>
    </source>
</evidence>
<evidence type="ECO:0000256" key="6">
    <source>
        <dbReference type="ARBA" id="ARBA00023027"/>
    </source>
</evidence>
<dbReference type="PANTHER" id="PTHR43612:SF3">
    <property type="entry name" value="TRIFUNCTIONAL ENZYME SUBUNIT ALPHA, MITOCHONDRIAL"/>
    <property type="match status" value="1"/>
</dbReference>
<dbReference type="InterPro" id="IPR029045">
    <property type="entry name" value="ClpP/crotonase-like_dom_sf"/>
</dbReference>
<keyword evidence="9" id="KW-0511">Multifunctional enzyme</keyword>
<protein>
    <submittedName>
        <fullName evidence="13">Enoyl-CoA hydratase [isoleucine degradation] ))</fullName>
        <ecNumber evidence="13">1.1.1.35</ecNumber>
        <ecNumber evidence="13">4.2.1.17</ecNumber>
        <ecNumber evidence="13">5.1.2.3</ecNumber>
    </submittedName>
</protein>
<sequence length="714" mass="77676">MESTTIKNDLLEYAIDGDGFATITINMVKEPTNLFSIDFIQYYLEIAQKAVENPAVKGVIVTSAHRDFMAGADLKFISNPPEDKEGLFKAILNVHQGFRALEQAGKPFVAAINGTALGGGYELALTCHHRIALNKPSLKIGLPEVGLGLLPGGGGTQRLTYLIGVPKATTYILQGKQFRPAQALAEGFIDAIAPDEATLIASAKQWILENSTPVQVWDNKRYTIPQGGLMSKSGADTMIGGIGNLRKKTHGNYPGAQYAMACIHDGMQLPIDRGLEVEARYFIKAFYSKEAQNLIRTGFFAINEAKKGKIKPKGFEFYGINKVGILGAGMMGAGIAYVSARVGMEVVLKDVSVENAEQGKAYSEKLLQKSVSKGRATPEMLQQTLDNIQTTDQAADLAGCDLIIEAVYENPDLKASVTKEAEAHLGETKIFASNTSTIPISLLAKASQRPKNFIGMHFFSPVDKMPLVELIVGEETADYAVAAAVDYVIQIGKIPIVVNDSKGFFTSRVFSTFTREGALLLKEGVPPVMIENIAKRVGMPVGPLAAMDEVSLSLALNIMDADKEERSKTTEDLYRLLHKMAIDLGRAGKKSGKGFYEYPADKKKHIWSGLKEHFPNDVDYLEAETIGKRILHIMALESYRCLEEGVLNSPTDGDVGSLTGFGFPPYTGGVFSYMDYVGLREFVADCDAFASAYGPRFMVPASLRAMAVENKTFY</sequence>
<proteinExistence type="inferred from homology"/>
<keyword evidence="3" id="KW-0276">Fatty acid metabolism</keyword>
<dbReference type="EC" id="4.2.1.17" evidence="13"/>
<evidence type="ECO:0000313" key="13">
    <source>
        <dbReference type="EMBL" id="CAA6829378.1"/>
    </source>
</evidence>
<accession>A0A6S6UC61</accession>
<dbReference type="GO" id="GO:0008692">
    <property type="term" value="F:3-hydroxybutyryl-CoA epimerase activity"/>
    <property type="evidence" value="ECO:0007669"/>
    <property type="project" value="UniProtKB-EC"/>
</dbReference>
<dbReference type="GO" id="GO:0070403">
    <property type="term" value="F:NAD+ binding"/>
    <property type="evidence" value="ECO:0007669"/>
    <property type="project" value="InterPro"/>
</dbReference>
<dbReference type="FunFam" id="3.40.50.720:FF:000009">
    <property type="entry name" value="Fatty oxidation complex, alpha subunit"/>
    <property type="match status" value="1"/>
</dbReference>
<evidence type="ECO:0000256" key="8">
    <source>
        <dbReference type="ARBA" id="ARBA00023239"/>
    </source>
</evidence>
<dbReference type="AlphaFoldDB" id="A0A6S6UC61"/>
<comment type="similarity">
    <text evidence="2">In the central section; belongs to the 3-hydroxyacyl-CoA dehydrogenase family.</text>
</comment>
<dbReference type="Pfam" id="PF00378">
    <property type="entry name" value="ECH_1"/>
    <property type="match status" value="1"/>
</dbReference>
<feature type="domain" description="3-hydroxyacyl-CoA dehydrogenase C-terminal" evidence="11">
    <location>
        <begin position="503"/>
        <end position="598"/>
    </location>
</feature>
<dbReference type="CDD" id="cd06558">
    <property type="entry name" value="crotonase-like"/>
    <property type="match status" value="1"/>
</dbReference>
<gene>
    <name evidence="13" type="ORF">HELGO_WM59572</name>
</gene>
<dbReference type="UniPathway" id="UPA00659"/>
<evidence type="ECO:0000256" key="5">
    <source>
        <dbReference type="ARBA" id="ARBA00023002"/>
    </source>
</evidence>
<keyword evidence="7" id="KW-0443">Lipid metabolism</keyword>
<dbReference type="GO" id="GO:0006635">
    <property type="term" value="P:fatty acid beta-oxidation"/>
    <property type="evidence" value="ECO:0007669"/>
    <property type="project" value="UniProtKB-UniPathway"/>
</dbReference>
<reference evidence="13" key="1">
    <citation type="submission" date="2020-01" db="EMBL/GenBank/DDBJ databases">
        <authorList>
            <person name="Meier V. D."/>
            <person name="Meier V D."/>
        </authorList>
    </citation>
    <scope>NUCLEOTIDE SEQUENCE</scope>
    <source>
        <strain evidence="13">HLG_WM_MAG_10</strain>
    </source>
</reference>
<dbReference type="GO" id="GO:0004300">
    <property type="term" value="F:enoyl-CoA hydratase activity"/>
    <property type="evidence" value="ECO:0007669"/>
    <property type="project" value="UniProtKB-EC"/>
</dbReference>
<name>A0A6S6UC61_9BACT</name>
<keyword evidence="13" id="KW-0413">Isomerase</keyword>
<dbReference type="PANTHER" id="PTHR43612">
    <property type="entry name" value="TRIFUNCTIONAL ENZYME SUBUNIT ALPHA"/>
    <property type="match status" value="1"/>
</dbReference>
<keyword evidence="5 13" id="KW-0560">Oxidoreductase</keyword>
<dbReference type="EC" id="5.1.2.3" evidence="13"/>
<dbReference type="InterPro" id="IPR008927">
    <property type="entry name" value="6-PGluconate_DH-like_C_sf"/>
</dbReference>
<evidence type="ECO:0000259" key="12">
    <source>
        <dbReference type="Pfam" id="PF02737"/>
    </source>
</evidence>
<evidence type="ECO:0000256" key="1">
    <source>
        <dbReference type="ARBA" id="ARBA00005005"/>
    </source>
</evidence>
<dbReference type="Gene3D" id="3.90.226.10">
    <property type="entry name" value="2-enoyl-CoA Hydratase, Chain A, domain 1"/>
    <property type="match status" value="1"/>
</dbReference>
<dbReference type="InterPro" id="IPR001753">
    <property type="entry name" value="Enoyl-CoA_hydra/iso"/>
</dbReference>
<dbReference type="InterPro" id="IPR006108">
    <property type="entry name" value="3HC_DH_C"/>
</dbReference>
<evidence type="ECO:0000259" key="11">
    <source>
        <dbReference type="Pfam" id="PF00725"/>
    </source>
</evidence>
<comment type="pathway">
    <text evidence="1">Lipid metabolism; fatty acid beta-oxidation.</text>
</comment>
<evidence type="ECO:0000256" key="3">
    <source>
        <dbReference type="ARBA" id="ARBA00022832"/>
    </source>
</evidence>
<evidence type="ECO:0000256" key="9">
    <source>
        <dbReference type="ARBA" id="ARBA00023268"/>
    </source>
</evidence>
<organism evidence="13">
    <name type="scientific">uncultured Aureispira sp</name>
    <dbReference type="NCBI Taxonomy" id="1331704"/>
    <lineage>
        <taxon>Bacteria</taxon>
        <taxon>Pseudomonadati</taxon>
        <taxon>Bacteroidota</taxon>
        <taxon>Saprospiria</taxon>
        <taxon>Saprospirales</taxon>
        <taxon>Saprospiraceae</taxon>
        <taxon>Aureispira</taxon>
        <taxon>environmental samples</taxon>
    </lineage>
</organism>
<evidence type="ECO:0000256" key="7">
    <source>
        <dbReference type="ARBA" id="ARBA00023098"/>
    </source>
</evidence>
<dbReference type="EC" id="1.1.1.35" evidence="13"/>
<dbReference type="InterPro" id="IPR036291">
    <property type="entry name" value="NAD(P)-bd_dom_sf"/>
</dbReference>